<protein>
    <submittedName>
        <fullName evidence="2">Uncharacterized protein</fullName>
    </submittedName>
</protein>
<sequence length="859" mass="95194">LVMALSKIKFISIITCALLVVSGVAYGAFVVSAGDTIQASDSINSSDVENTKHKVEFKSGDTVEKTMYVDSEYNLSLKDAPYVFKDGSVYEWKSGSINLATLEKDDSSNNFVTGDMTFVSSVSSSSGSLSSTYNEGKLSKNNTSSTSVAFDAANNTVYLGGNNATDAYYSGLTVNANVQIISFKDGGWLGRDENIYEEKVRYDDNMTASEYSQIGAHYVNDKFNGLDPSSGNDTESYNADFTIALANTEDELTDYKPFKGGLTIGVDGNSDTPYGNEYTKAATNYLVRKFVLTRDVVFSGMTFNLGAYNGFYGASCNWAQNNYNNFIVGAYNEIDLNGHDLILANNTNLNAYGSITDSSSDRYGKIVVENGSTLQGLLTLEDCSHETDVVIYYHNLSLFRMYRMPYLDCSIDFKYGSWFKGFFLKDSGGRTGHGVSATINFLGPNSSLFNQTEENGVITRTVYYNHNILNQDTSSNHFIRNNLYHQRIKYDVKDSSVSFNYILPSVQGCTLDTRDTQLFIPSFFEFYLKNSQFNLNNELVFLPGSYLNVDRNSTVSFSNFEYKSSANGAYKYRAGGLIFASRLWSIAMGSTSKLNNGDGVAPQIFQSNDNFWNYVGNNMPAKCDFYGTIEFNDYSSYSSNKPGYVLSGIINFYEIDKIDSILATKGFTSNQVAIYPTQQRCETGITSLTNPGFTKEGKGNFVVMSYFNAPLISNDCVVDLNGNKQALRGTYDSKTGLVTVINNGTKSYYAYIHNNEFINSWYQDQLMTGEYKLVSNYDEANHYITVDEVNYVYYQGNFIQVSLVSKSGNTITATGAKLDCMIGGSSAKDWKAKDLTVKKDCSNSTLTYSSNRWVISTVS</sequence>
<evidence type="ECO:0000313" key="3">
    <source>
        <dbReference type="Proteomes" id="UP000823629"/>
    </source>
</evidence>
<accession>A0A9D9D905</accession>
<reference evidence="2" key="2">
    <citation type="journal article" date="2021" name="PeerJ">
        <title>Extensive microbial diversity within the chicken gut microbiome revealed by metagenomics and culture.</title>
        <authorList>
            <person name="Gilroy R."/>
            <person name="Ravi A."/>
            <person name="Getino M."/>
            <person name="Pursley I."/>
            <person name="Horton D.L."/>
            <person name="Alikhan N.F."/>
            <person name="Baker D."/>
            <person name="Gharbi K."/>
            <person name="Hall N."/>
            <person name="Watson M."/>
            <person name="Adriaenssens E.M."/>
            <person name="Foster-Nyarko E."/>
            <person name="Jarju S."/>
            <person name="Secka A."/>
            <person name="Antonio M."/>
            <person name="Oren A."/>
            <person name="Chaudhuri R.R."/>
            <person name="La Ragione R."/>
            <person name="Hildebrand F."/>
            <person name="Pallen M.J."/>
        </authorList>
    </citation>
    <scope>NUCLEOTIDE SEQUENCE</scope>
    <source>
        <strain evidence="2">1748</strain>
    </source>
</reference>
<evidence type="ECO:0000256" key="1">
    <source>
        <dbReference type="SAM" id="SignalP"/>
    </source>
</evidence>
<dbReference type="EMBL" id="JADING010000112">
    <property type="protein sequence ID" value="MBO8414587.1"/>
    <property type="molecule type" value="Genomic_DNA"/>
</dbReference>
<dbReference type="Proteomes" id="UP000823629">
    <property type="component" value="Unassembled WGS sequence"/>
</dbReference>
<keyword evidence="1" id="KW-0732">Signal</keyword>
<gene>
    <name evidence="2" type="ORF">IAC78_03875</name>
</gene>
<feature type="non-terminal residue" evidence="2">
    <location>
        <position position="1"/>
    </location>
</feature>
<feature type="chain" id="PRO_5038877026" evidence="1">
    <location>
        <begin position="28"/>
        <end position="859"/>
    </location>
</feature>
<organism evidence="2 3">
    <name type="scientific">Candidatus Scatoplasma merdavium</name>
    <dbReference type="NCBI Taxonomy" id="2840932"/>
    <lineage>
        <taxon>Bacteria</taxon>
        <taxon>Bacillati</taxon>
        <taxon>Bacillota</taxon>
        <taxon>Bacilli</taxon>
        <taxon>Bacillales</taxon>
        <taxon>Candidatus Scatoplasma</taxon>
    </lineage>
</organism>
<dbReference type="AlphaFoldDB" id="A0A9D9D905"/>
<evidence type="ECO:0000313" key="2">
    <source>
        <dbReference type="EMBL" id="MBO8414587.1"/>
    </source>
</evidence>
<name>A0A9D9D905_9BACL</name>
<proteinExistence type="predicted"/>
<reference evidence="2" key="1">
    <citation type="submission" date="2020-10" db="EMBL/GenBank/DDBJ databases">
        <authorList>
            <person name="Gilroy R."/>
        </authorList>
    </citation>
    <scope>NUCLEOTIDE SEQUENCE</scope>
    <source>
        <strain evidence="2">1748</strain>
    </source>
</reference>
<feature type="signal peptide" evidence="1">
    <location>
        <begin position="1"/>
        <end position="27"/>
    </location>
</feature>
<comment type="caution">
    <text evidence="2">The sequence shown here is derived from an EMBL/GenBank/DDBJ whole genome shotgun (WGS) entry which is preliminary data.</text>
</comment>